<evidence type="ECO:0000259" key="2">
    <source>
        <dbReference type="Pfam" id="PF03372"/>
    </source>
</evidence>
<keyword evidence="1" id="KW-0472">Membrane</keyword>
<feature type="transmembrane region" description="Helical" evidence="1">
    <location>
        <begin position="40"/>
        <end position="59"/>
    </location>
</feature>
<dbReference type="InterPro" id="IPR005135">
    <property type="entry name" value="Endo/exonuclease/phosphatase"/>
</dbReference>
<dbReference type="eggNOG" id="COG3021">
    <property type="taxonomic scope" value="Bacteria"/>
</dbReference>
<evidence type="ECO:0000256" key="1">
    <source>
        <dbReference type="SAM" id="Phobius"/>
    </source>
</evidence>
<keyword evidence="1" id="KW-1133">Transmembrane helix</keyword>
<dbReference type="GO" id="GO:0003824">
    <property type="term" value="F:catalytic activity"/>
    <property type="evidence" value="ECO:0007669"/>
    <property type="project" value="InterPro"/>
</dbReference>
<dbReference type="EMBL" id="BAOP01000015">
    <property type="protein sequence ID" value="GAC80160.1"/>
    <property type="molecule type" value="Genomic_DNA"/>
</dbReference>
<name>M3UKL5_GORML</name>
<feature type="transmembrane region" description="Helical" evidence="1">
    <location>
        <begin position="66"/>
        <end position="87"/>
    </location>
</feature>
<protein>
    <recommendedName>
        <fullName evidence="2">Endonuclease/exonuclease/phosphatase domain-containing protein</fullName>
    </recommendedName>
</protein>
<accession>M3UKL5</accession>
<dbReference type="AlphaFoldDB" id="M3UKL5"/>
<feature type="transmembrane region" description="Helical" evidence="1">
    <location>
        <begin position="7"/>
        <end position="28"/>
    </location>
</feature>
<dbReference type="Gene3D" id="3.60.10.10">
    <property type="entry name" value="Endonuclease/exonuclease/phosphatase"/>
    <property type="match status" value="1"/>
</dbReference>
<evidence type="ECO:0000313" key="4">
    <source>
        <dbReference type="Proteomes" id="UP000035009"/>
    </source>
</evidence>
<keyword evidence="4" id="KW-1185">Reference proteome</keyword>
<dbReference type="STRING" id="410332.SAMN04488550_1077"/>
<gene>
    <name evidence="3" type="ORF">GM1_015_00340</name>
</gene>
<dbReference type="InterPro" id="IPR036691">
    <property type="entry name" value="Endo/exonu/phosph_ase_sf"/>
</dbReference>
<feature type="domain" description="Endonuclease/exonuclease/phosphatase" evidence="2">
    <location>
        <begin position="100"/>
        <end position="300"/>
    </location>
</feature>
<keyword evidence="1" id="KW-0812">Transmembrane</keyword>
<proteinExistence type="predicted"/>
<dbReference type="Pfam" id="PF03372">
    <property type="entry name" value="Exo_endo_phos"/>
    <property type="match status" value="1"/>
</dbReference>
<dbReference type="SUPFAM" id="SSF56219">
    <property type="entry name" value="DNase I-like"/>
    <property type="match status" value="1"/>
</dbReference>
<organism evidence="3 4">
    <name type="scientific">Gordonia malaquae NBRC 108250</name>
    <dbReference type="NCBI Taxonomy" id="1223542"/>
    <lineage>
        <taxon>Bacteria</taxon>
        <taxon>Bacillati</taxon>
        <taxon>Actinomycetota</taxon>
        <taxon>Actinomycetes</taxon>
        <taxon>Mycobacteriales</taxon>
        <taxon>Gordoniaceae</taxon>
        <taxon>Gordonia</taxon>
    </lineage>
</organism>
<dbReference type="Proteomes" id="UP000035009">
    <property type="component" value="Unassembled WGS sequence"/>
</dbReference>
<evidence type="ECO:0000313" key="3">
    <source>
        <dbReference type="EMBL" id="GAC80160.1"/>
    </source>
</evidence>
<sequence length="323" mass="33691">MFLRRASVVVGVAALTTALVAVGIRYWPGGNVPTIAAASVSPYVFAIAIVVAAAAVFALRGRTRWVGGTMVAVVAVSGVAVHAPLFVSDDPPTGEALTVLTSNIQLGMGDISELASLVRKNEVDVLAVEELTPDAVQRISESTIARDLPYSFVRPRTLAGGTAIYSRYELSAPASLDGFGLENLTAVVTVPNVGEVQVFAVHPVPPSFPSDWAEELDRLRAAIGSAPSERPVIALGDFNATTDHTQFRRLLSGGFADAADLAGAGLLPTYPTDKWYPPVVGIDHVLLRGFGASAVTTHTISGADHRAVLATIGAVSITRAAMR</sequence>
<reference evidence="3 4" key="1">
    <citation type="submission" date="2013-02" db="EMBL/GenBank/DDBJ databases">
        <title>Whole genome shotgun sequence of Gordonia malaquae NBRC 108250.</title>
        <authorList>
            <person name="Yoshida I."/>
            <person name="Hosoyama A."/>
            <person name="Tsuchikane K."/>
            <person name="Ando Y."/>
            <person name="Baba S."/>
            <person name="Ohji S."/>
            <person name="Hamada M."/>
            <person name="Tamura T."/>
            <person name="Yamazoe A."/>
            <person name="Yamazaki S."/>
            <person name="Fujita N."/>
        </authorList>
    </citation>
    <scope>NUCLEOTIDE SEQUENCE [LARGE SCALE GENOMIC DNA]</scope>
    <source>
        <strain evidence="3 4">NBRC 108250</strain>
    </source>
</reference>
<comment type="caution">
    <text evidence="3">The sequence shown here is derived from an EMBL/GenBank/DDBJ whole genome shotgun (WGS) entry which is preliminary data.</text>
</comment>